<dbReference type="AlphaFoldDB" id="A0A9N9GQN6"/>
<gene>
    <name evidence="2" type="ORF">FMOSSE_LOCUS10080</name>
</gene>
<accession>A0A9N9GQN6</accession>
<evidence type="ECO:0000313" key="3">
    <source>
        <dbReference type="Proteomes" id="UP000789375"/>
    </source>
</evidence>
<comment type="caution">
    <text evidence="2">The sequence shown here is derived from an EMBL/GenBank/DDBJ whole genome shotgun (WGS) entry which is preliminary data.</text>
</comment>
<protein>
    <submittedName>
        <fullName evidence="2">15117_t:CDS:1</fullName>
    </submittedName>
</protein>
<sequence length="286" mass="33492">MLKQLDCMVEVPNRINLSSSGLSNDDGNKRKNWESEKSRSRKRYNQFRNTVIFEINQDEEYDELSSFSNEKEQIYQLANDKRLILKEEEPIDDEEFYLNENDGVFYDYFSAPNLNNIDTNLNSEHINTIQRTKKHCINHFLALIINELLELWDKYDLPVLTKISNRKRIWLAVICCSNDIPATKKLSEHISAVAACHRWSLVTYNEFKFDELLQFLNIYHLNINDTITGREPFHGVMLTSTKLDVTLLGKVYKMLVNYYNSASEANELNFVSVADIARSRINRESI</sequence>
<name>A0A9N9GQN6_FUNMO</name>
<organism evidence="2 3">
    <name type="scientific">Funneliformis mosseae</name>
    <name type="common">Endomycorrhizal fungus</name>
    <name type="synonym">Glomus mosseae</name>
    <dbReference type="NCBI Taxonomy" id="27381"/>
    <lineage>
        <taxon>Eukaryota</taxon>
        <taxon>Fungi</taxon>
        <taxon>Fungi incertae sedis</taxon>
        <taxon>Mucoromycota</taxon>
        <taxon>Glomeromycotina</taxon>
        <taxon>Glomeromycetes</taxon>
        <taxon>Glomerales</taxon>
        <taxon>Glomeraceae</taxon>
        <taxon>Funneliformis</taxon>
    </lineage>
</organism>
<feature type="region of interest" description="Disordered" evidence="1">
    <location>
        <begin position="18"/>
        <end position="39"/>
    </location>
</feature>
<keyword evidence="3" id="KW-1185">Reference proteome</keyword>
<dbReference type="Proteomes" id="UP000789375">
    <property type="component" value="Unassembled WGS sequence"/>
</dbReference>
<dbReference type="EMBL" id="CAJVPP010003180">
    <property type="protein sequence ID" value="CAG8622857.1"/>
    <property type="molecule type" value="Genomic_DNA"/>
</dbReference>
<evidence type="ECO:0000256" key="1">
    <source>
        <dbReference type="SAM" id="MobiDB-lite"/>
    </source>
</evidence>
<evidence type="ECO:0000313" key="2">
    <source>
        <dbReference type="EMBL" id="CAG8622857.1"/>
    </source>
</evidence>
<reference evidence="2" key="1">
    <citation type="submission" date="2021-06" db="EMBL/GenBank/DDBJ databases">
        <authorList>
            <person name="Kallberg Y."/>
            <person name="Tangrot J."/>
            <person name="Rosling A."/>
        </authorList>
    </citation>
    <scope>NUCLEOTIDE SEQUENCE</scope>
    <source>
        <strain evidence="2">87-6 pot B 2015</strain>
    </source>
</reference>
<proteinExistence type="predicted"/>
<feature type="compositionally biased region" description="Basic and acidic residues" evidence="1">
    <location>
        <begin position="26"/>
        <end position="38"/>
    </location>
</feature>